<comment type="caution">
    <text evidence="2">The sequence shown here is derived from an EMBL/GenBank/DDBJ whole genome shotgun (WGS) entry which is preliminary data.</text>
</comment>
<dbReference type="CDD" id="cd24152">
    <property type="entry name" value="ASKHA_NBD_ROK-like"/>
    <property type="match status" value="1"/>
</dbReference>
<evidence type="ECO:0000313" key="3">
    <source>
        <dbReference type="Proteomes" id="UP000452141"/>
    </source>
</evidence>
<organism evidence="2 3">
    <name type="scientific">Lactobacillus equicursoris</name>
    <dbReference type="NCBI Taxonomy" id="420645"/>
    <lineage>
        <taxon>Bacteria</taxon>
        <taxon>Bacillati</taxon>
        <taxon>Bacillota</taxon>
        <taxon>Bacilli</taxon>
        <taxon>Lactobacillales</taxon>
        <taxon>Lactobacillaceae</taxon>
        <taxon>Lactobacillus</taxon>
    </lineage>
</organism>
<comment type="similarity">
    <text evidence="1">Belongs to the ROK (NagC/XylR) family.</text>
</comment>
<evidence type="ECO:0000256" key="1">
    <source>
        <dbReference type="ARBA" id="ARBA00006479"/>
    </source>
</evidence>
<protein>
    <submittedName>
        <fullName evidence="2">ROK family protein</fullName>
    </submittedName>
</protein>
<dbReference type="Proteomes" id="UP000452141">
    <property type="component" value="Unassembled WGS sequence"/>
</dbReference>
<proteinExistence type="inferred from homology"/>
<reference evidence="2 3" key="1">
    <citation type="submission" date="2019-08" db="EMBL/GenBank/DDBJ databases">
        <title>In-depth cultivation of the pig gut microbiome towards novel bacterial diversity and tailored functional studies.</title>
        <authorList>
            <person name="Wylensek D."/>
            <person name="Hitch T.C.A."/>
            <person name="Clavel T."/>
        </authorList>
    </citation>
    <scope>NUCLEOTIDE SEQUENCE [LARGE SCALE GENOMIC DNA]</scope>
    <source>
        <strain evidence="2 3">WCA-470BD-2E</strain>
    </source>
</reference>
<dbReference type="Gene3D" id="3.30.420.40">
    <property type="match status" value="2"/>
</dbReference>
<gene>
    <name evidence="2" type="ORF">FYJ61_04620</name>
</gene>
<accession>A0A844FNE5</accession>
<evidence type="ECO:0000313" key="2">
    <source>
        <dbReference type="EMBL" id="MST79765.1"/>
    </source>
</evidence>
<name>A0A844FNE5_9LACO</name>
<dbReference type="SUPFAM" id="SSF53067">
    <property type="entry name" value="Actin-like ATPase domain"/>
    <property type="match status" value="1"/>
</dbReference>
<dbReference type="Pfam" id="PF00480">
    <property type="entry name" value="ROK"/>
    <property type="match status" value="1"/>
</dbReference>
<sequence>MTKYLSIDIGGTNVKYAELNEAGDVITKDKVKTEHNLDDFLAEIDQIVDKFQADGLSGIAFCAPGKIDDTTIRFGGALPFLDGVDFAKRYEKLGLPVAVVNDGKASALAESWLGNLQGVKNGAAIVLGTGVGGGIIVNGQLLDGEHFQAGELSFGILNVDKTGFDATVGSYGSAVRMIERVNQAIGNEDTTDGLAAFDAINAGKPEAVAIFKNYCKNVAYLILNVQSVVDLKRIAIGGGISAQDAVIDGIREAINEIREENPIVKMTLTPPEIVRAQFMNTANIYGALYNLLLKVEG</sequence>
<dbReference type="InterPro" id="IPR000600">
    <property type="entry name" value="ROK"/>
</dbReference>
<dbReference type="EMBL" id="VUMW01000009">
    <property type="protein sequence ID" value="MST79765.1"/>
    <property type="molecule type" value="Genomic_DNA"/>
</dbReference>
<dbReference type="PANTHER" id="PTHR18964">
    <property type="entry name" value="ROK (REPRESSOR, ORF, KINASE) FAMILY"/>
    <property type="match status" value="1"/>
</dbReference>
<dbReference type="PANTHER" id="PTHR18964:SF170">
    <property type="entry name" value="SUGAR KINASE"/>
    <property type="match status" value="1"/>
</dbReference>
<dbReference type="AlphaFoldDB" id="A0A844FNE5"/>
<dbReference type="RefSeq" id="WP_154486756.1">
    <property type="nucleotide sequence ID" value="NZ_VUMW01000009.1"/>
</dbReference>
<dbReference type="InterPro" id="IPR043129">
    <property type="entry name" value="ATPase_NBD"/>
</dbReference>